<dbReference type="GO" id="GO:0005762">
    <property type="term" value="C:mitochondrial large ribosomal subunit"/>
    <property type="evidence" value="ECO:0007669"/>
    <property type="project" value="Ensembl"/>
</dbReference>
<dbReference type="Proteomes" id="UP001652624">
    <property type="component" value="Chromosome 7"/>
</dbReference>
<dbReference type="AlphaFoldDB" id="A0A1S3A578"/>
<evidence type="ECO:0000313" key="1">
    <source>
        <dbReference type="Proteomes" id="UP001652624"/>
    </source>
</evidence>
<dbReference type="GO" id="GO:0003735">
    <property type="term" value="F:structural constituent of ribosome"/>
    <property type="evidence" value="ECO:0007669"/>
    <property type="project" value="TreeGrafter"/>
</dbReference>
<dbReference type="RefSeq" id="XP_007529537.1">
    <property type="nucleotide sequence ID" value="XM_007529475.3"/>
</dbReference>
<dbReference type="OrthoDB" id="6019958at2759"/>
<proteinExistence type="predicted"/>
<dbReference type="eggNOG" id="ENOG502S44A">
    <property type="taxonomic scope" value="Eukaryota"/>
</dbReference>
<reference evidence="2" key="1">
    <citation type="submission" date="2025-08" db="UniProtKB">
        <authorList>
            <consortium name="RefSeq"/>
        </authorList>
    </citation>
    <scope>IDENTIFICATION</scope>
</reference>
<keyword evidence="1" id="KW-1185">Reference proteome</keyword>
<organism evidence="1 2">
    <name type="scientific">Erinaceus europaeus</name>
    <name type="common">Western European hedgehog</name>
    <dbReference type="NCBI Taxonomy" id="9365"/>
    <lineage>
        <taxon>Eukaryota</taxon>
        <taxon>Metazoa</taxon>
        <taxon>Chordata</taxon>
        <taxon>Craniata</taxon>
        <taxon>Vertebrata</taxon>
        <taxon>Euteleostomi</taxon>
        <taxon>Mammalia</taxon>
        <taxon>Eutheria</taxon>
        <taxon>Laurasiatheria</taxon>
        <taxon>Eulipotyphla</taxon>
        <taxon>Erinaceidae</taxon>
        <taxon>Erinaceinae</taxon>
        <taxon>Erinaceus</taxon>
    </lineage>
</organism>
<name>A0A1S3A578_ERIEU</name>
<dbReference type="CTD" id="78988"/>
<dbReference type="FunCoup" id="A0A1S3A578">
    <property type="interactions" value="542"/>
</dbReference>
<dbReference type="PANTHER" id="PTHR14520:SF4">
    <property type="entry name" value="LARGE RIBOSOMAL SUBUNIT PROTEIN ML63"/>
    <property type="match status" value="1"/>
</dbReference>
<dbReference type="InParanoid" id="A0A1S3A578"/>
<dbReference type="Pfam" id="PF14978">
    <property type="entry name" value="MRP-63"/>
    <property type="match status" value="1"/>
</dbReference>
<protein>
    <submittedName>
        <fullName evidence="2">Large ribosomal subunit protein mL63</fullName>
    </submittedName>
</protein>
<sequence>MFLTALLLRNHIPGRQWIGKHQRPRTVSVHAEEKLRRRLEVEAENQYWLSAPYLTSEQEFGHAAARRALAFQQLREACTSKFPPHRFVRDQLDHLNISKKWT</sequence>
<dbReference type="GO" id="GO:0032543">
    <property type="term" value="P:mitochondrial translation"/>
    <property type="evidence" value="ECO:0007669"/>
    <property type="project" value="TreeGrafter"/>
</dbReference>
<accession>A0A1S3A578</accession>
<dbReference type="InterPro" id="IPR016576">
    <property type="entry name" value="Ribosomal_mL63"/>
</dbReference>
<dbReference type="OMA" id="QEFGHAA"/>
<evidence type="ECO:0000313" key="2">
    <source>
        <dbReference type="RefSeq" id="XP_007529537.1"/>
    </source>
</evidence>
<dbReference type="PANTHER" id="PTHR14520">
    <property type="entry name" value="MITOCHONDRIAL RIBOSOMAL PROTEIN 63"/>
    <property type="match status" value="1"/>
</dbReference>
<gene>
    <name evidence="2" type="primary">MRPL57</name>
</gene>
<dbReference type="STRING" id="9365.ENSEEUP00000007814"/>
<dbReference type="GeneID" id="103119214"/>